<dbReference type="InterPro" id="IPR049366">
    <property type="entry name" value="RGL11_C"/>
</dbReference>
<dbReference type="CDD" id="cd10318">
    <property type="entry name" value="RGL11"/>
    <property type="match status" value="1"/>
</dbReference>
<dbReference type="Gene3D" id="2.60.40.10">
    <property type="entry name" value="Immunoglobulins"/>
    <property type="match status" value="1"/>
</dbReference>
<dbReference type="AlphaFoldDB" id="A0A285F3H4"/>
<dbReference type="EMBL" id="OBDZ01000001">
    <property type="protein sequence ID" value="SNY05828.1"/>
    <property type="molecule type" value="Genomic_DNA"/>
</dbReference>
<dbReference type="PROSITE" id="PS50231">
    <property type="entry name" value="RICIN_B_LECTIN"/>
    <property type="match status" value="1"/>
</dbReference>
<keyword evidence="5" id="KW-1185">Reference proteome</keyword>
<protein>
    <submittedName>
        <fullName evidence="4">Rhamnogalacturonan endolyase</fullName>
    </submittedName>
</protein>
<accession>A0A285F3H4</accession>
<feature type="domain" description="Rhamnogalacturonan lyase family 11 C-terminal" evidence="3">
    <location>
        <begin position="123"/>
        <end position="611"/>
    </location>
</feature>
<dbReference type="Proteomes" id="UP000219573">
    <property type="component" value="Unassembled WGS sequence"/>
</dbReference>
<evidence type="ECO:0000259" key="3">
    <source>
        <dbReference type="Pfam" id="PF21348"/>
    </source>
</evidence>
<dbReference type="InterPro" id="IPR034641">
    <property type="entry name" value="RGL11"/>
</dbReference>
<dbReference type="GO" id="GO:0016829">
    <property type="term" value="F:lyase activity"/>
    <property type="evidence" value="ECO:0007669"/>
    <property type="project" value="UniProtKB-KW"/>
</dbReference>
<evidence type="ECO:0000259" key="2">
    <source>
        <dbReference type="Pfam" id="PF18370"/>
    </source>
</evidence>
<dbReference type="SUPFAM" id="SSF69318">
    <property type="entry name" value="Integrin alpha N-terminal domain"/>
    <property type="match status" value="1"/>
</dbReference>
<dbReference type="InterPro" id="IPR013783">
    <property type="entry name" value="Ig-like_fold"/>
</dbReference>
<dbReference type="InterPro" id="IPR035992">
    <property type="entry name" value="Ricin_B-like_lectins"/>
</dbReference>
<proteinExistence type="predicted"/>
<dbReference type="InterPro" id="IPR000772">
    <property type="entry name" value="Ricin_B_lectin"/>
</dbReference>
<dbReference type="Pfam" id="PF14200">
    <property type="entry name" value="RicinB_lectin_2"/>
    <property type="match status" value="2"/>
</dbReference>
<feature type="domain" description="Rhamnogalacturonan I lyase beta-sheet" evidence="2">
    <location>
        <begin position="35"/>
        <end position="119"/>
    </location>
</feature>
<evidence type="ECO:0000313" key="4">
    <source>
        <dbReference type="EMBL" id="SNY05828.1"/>
    </source>
</evidence>
<dbReference type="Gene3D" id="2.80.10.50">
    <property type="match status" value="1"/>
</dbReference>
<dbReference type="SUPFAM" id="SSF50370">
    <property type="entry name" value="Ricin B-like lectins"/>
    <property type="match status" value="1"/>
</dbReference>
<dbReference type="Pfam" id="PF21348">
    <property type="entry name" value="RGL11_C"/>
    <property type="match status" value="1"/>
</dbReference>
<organism evidence="4 5">
    <name type="scientific">Orenia metallireducens</name>
    <dbReference type="NCBI Taxonomy" id="1413210"/>
    <lineage>
        <taxon>Bacteria</taxon>
        <taxon>Bacillati</taxon>
        <taxon>Bacillota</taxon>
        <taxon>Clostridia</taxon>
        <taxon>Halanaerobiales</taxon>
        <taxon>Halobacteroidaceae</taxon>
        <taxon>Orenia</taxon>
    </lineage>
</organism>
<reference evidence="5" key="1">
    <citation type="submission" date="2017-09" db="EMBL/GenBank/DDBJ databases">
        <authorList>
            <person name="Varghese N."/>
            <person name="Submissions S."/>
        </authorList>
    </citation>
    <scope>NUCLEOTIDE SEQUENCE [LARGE SCALE GENOMIC DNA]</scope>
    <source>
        <strain evidence="5">MSL47</strain>
    </source>
</reference>
<gene>
    <name evidence="4" type="ORF">SAMN06265827_101153</name>
</gene>
<evidence type="ECO:0000313" key="5">
    <source>
        <dbReference type="Proteomes" id="UP000219573"/>
    </source>
</evidence>
<name>A0A285F3H4_9FIRM</name>
<dbReference type="CDD" id="cd00161">
    <property type="entry name" value="beta-trefoil_Ricin-like"/>
    <property type="match status" value="1"/>
</dbReference>
<dbReference type="Pfam" id="PF18370">
    <property type="entry name" value="RGI_lyase"/>
    <property type="match status" value="1"/>
</dbReference>
<sequence>MRRREGINLRLMMSVLMICTAVVFMFTVVAAASVQMERLDRGIVAVKVDNGVYVGWRMLGIESMDVGYNLYRGSTKLNSTPITSSTNYLDTSGTTSSTYSVSAVVDGVERPRSAEVSVWGADYMSIPLNIPAGGTTPDGVSYTYSANDASVGDLDGDGDYEVVIKWDPSNSKDNSQNGYTGNVYLDAYTLEGEQLWRIDLGKNIRAGAHYTQFIVYDLDGNGRAEVACKTADGTVDGEGNVIGDSSRDYRNSAGRILEGPEYLTIFEGISGKALVTTDYLPARGTVSDWGDSYGNRVDRFLATPAYLDGQRPSLVMARGYYTRMVLVAWDWRDGQLIKRWTFDSNNNPAYYGQGDHDISVCDIDFDGRDEIIYGSAAIDDDGTGLYSTGSGHGDALHLSDMNPDRDGYEIWQVHEEHPDSALRDAATGLTIFSLPASSDVGRGMASDIDPRYKGYELWSSASGGVYSVTGSKITSSMPASINFGIWWDGDLLRELLDGDKLDKWDYNNGRSNRLKTLYLSPYNGAKNNGTKANPCLSADILGDWREEILIRTADNTKLNIITTTALTNHRIYTLMHNRKYRLSIAWQNVGYNQPPHPDYYLGQGMSTPTMPDIYLVDFEGYYKIENRNVSNMYIDGMGRTTDGSDVGQYSGSISFNQQWEVIHATGPYYKLKNRSTGLFLDGMGQTANGSIASQWSSSPSYNQQWEIINLGNGYYQFKNRYSGMMLDGAGTTTDGASLKQWSVSSHYNQQWKLYKQ</sequence>
<dbReference type="PANTHER" id="PTHR43118">
    <property type="entry name" value="RHAMNOGALACTURONAN LYASE (EUROFUNG)"/>
    <property type="match status" value="1"/>
</dbReference>
<dbReference type="InterPro" id="IPR041624">
    <property type="entry name" value="RGI_lyase"/>
</dbReference>
<evidence type="ECO:0000259" key="1">
    <source>
        <dbReference type="Pfam" id="PF14200"/>
    </source>
</evidence>
<keyword evidence="4" id="KW-0456">Lyase</keyword>
<dbReference type="PANTHER" id="PTHR43118:SF1">
    <property type="entry name" value="RHAMNOGALACTURONAN LYASE (EUROFUNG)"/>
    <property type="match status" value="1"/>
</dbReference>
<dbReference type="InterPro" id="IPR028994">
    <property type="entry name" value="Integrin_alpha_N"/>
</dbReference>
<feature type="domain" description="Ricin B lectin" evidence="1">
    <location>
        <begin position="619"/>
        <end position="695"/>
    </location>
</feature>
<feature type="domain" description="Ricin B lectin" evidence="1">
    <location>
        <begin position="702"/>
        <end position="753"/>
    </location>
</feature>